<keyword evidence="6" id="KW-0862">Zinc</keyword>
<feature type="region of interest" description="Disordered" evidence="8">
    <location>
        <begin position="187"/>
        <end position="254"/>
    </location>
</feature>
<evidence type="ECO:0000256" key="5">
    <source>
        <dbReference type="ARBA" id="ARBA00022806"/>
    </source>
</evidence>
<gene>
    <name evidence="11" type="ORF">EMCG_05152</name>
</gene>
<dbReference type="PROSITE" id="PS51192">
    <property type="entry name" value="HELICASE_ATP_BIND_1"/>
    <property type="match status" value="1"/>
</dbReference>
<feature type="region of interest" description="Disordered" evidence="8">
    <location>
        <begin position="41"/>
        <end position="61"/>
    </location>
</feature>
<evidence type="ECO:0000256" key="1">
    <source>
        <dbReference type="ARBA" id="ARBA00022723"/>
    </source>
</evidence>
<dbReference type="InterPro" id="IPR014001">
    <property type="entry name" value="Helicase_ATP-bd"/>
</dbReference>
<dbReference type="InterPro" id="IPR000330">
    <property type="entry name" value="SNF2_N"/>
</dbReference>
<organism evidence="11 12">
    <name type="scientific">[Emmonsia] crescens</name>
    <dbReference type="NCBI Taxonomy" id="73230"/>
    <lineage>
        <taxon>Eukaryota</taxon>
        <taxon>Fungi</taxon>
        <taxon>Dikarya</taxon>
        <taxon>Ascomycota</taxon>
        <taxon>Pezizomycotina</taxon>
        <taxon>Eurotiomycetes</taxon>
        <taxon>Eurotiomycetidae</taxon>
        <taxon>Onygenales</taxon>
        <taxon>Ajellomycetaceae</taxon>
        <taxon>Emergomyces</taxon>
    </lineage>
</organism>
<keyword evidence="2" id="KW-0547">Nucleotide-binding</keyword>
<dbReference type="OrthoDB" id="4186710at2759"/>
<dbReference type="VEuPathDB" id="FungiDB:EMCG_05152"/>
<keyword evidence="3" id="KW-0863">Zinc-finger</keyword>
<dbReference type="AlphaFoldDB" id="A0A0G2HPW2"/>
<dbReference type="GO" id="GO:0008270">
    <property type="term" value="F:zinc ion binding"/>
    <property type="evidence" value="ECO:0007669"/>
    <property type="project" value="UniProtKB-KW"/>
</dbReference>
<feature type="compositionally biased region" description="Basic residues" evidence="8">
    <location>
        <begin position="207"/>
        <end position="220"/>
    </location>
</feature>
<evidence type="ECO:0000256" key="7">
    <source>
        <dbReference type="ARBA" id="ARBA00022840"/>
    </source>
</evidence>
<dbReference type="PANTHER" id="PTHR45626">
    <property type="entry name" value="TRANSCRIPTION TERMINATION FACTOR 2-RELATED"/>
    <property type="match status" value="1"/>
</dbReference>
<dbReference type="Proteomes" id="UP000034164">
    <property type="component" value="Unassembled WGS sequence"/>
</dbReference>
<feature type="region of interest" description="Disordered" evidence="8">
    <location>
        <begin position="1033"/>
        <end position="1056"/>
    </location>
</feature>
<dbReference type="GO" id="GO:0004386">
    <property type="term" value="F:helicase activity"/>
    <property type="evidence" value="ECO:0007669"/>
    <property type="project" value="UniProtKB-KW"/>
</dbReference>
<keyword evidence="1" id="KW-0479">Metal-binding</keyword>
<feature type="compositionally biased region" description="Polar residues" evidence="8">
    <location>
        <begin position="45"/>
        <end position="56"/>
    </location>
</feature>
<dbReference type="GO" id="GO:0005634">
    <property type="term" value="C:nucleus"/>
    <property type="evidence" value="ECO:0007669"/>
    <property type="project" value="TreeGrafter"/>
</dbReference>
<keyword evidence="4" id="KW-0378">Hydrolase</keyword>
<evidence type="ECO:0000313" key="12">
    <source>
        <dbReference type="Proteomes" id="UP000034164"/>
    </source>
</evidence>
<dbReference type="InterPro" id="IPR017907">
    <property type="entry name" value="Znf_RING_CS"/>
</dbReference>
<feature type="domain" description="Helicase ATP-binding" evidence="9">
    <location>
        <begin position="324"/>
        <end position="518"/>
    </location>
</feature>
<name>A0A0G2HPW2_9EURO</name>
<feature type="domain" description="Helicase C-terminal" evidence="10">
    <location>
        <begin position="839"/>
        <end position="993"/>
    </location>
</feature>
<feature type="compositionally biased region" description="Polar residues" evidence="8">
    <location>
        <begin position="222"/>
        <end position="235"/>
    </location>
</feature>
<protein>
    <recommendedName>
        <fullName evidence="13">Adenosinetriphosphatase</fullName>
    </recommendedName>
</protein>
<proteinExistence type="predicted"/>
<reference evidence="12" key="1">
    <citation type="journal article" date="2015" name="PLoS Genet.">
        <title>The dynamic genome and transcriptome of the human fungal pathogen Blastomyces and close relative Emmonsia.</title>
        <authorList>
            <person name="Munoz J.F."/>
            <person name="Gauthier G.M."/>
            <person name="Desjardins C.A."/>
            <person name="Gallo J.E."/>
            <person name="Holder J."/>
            <person name="Sullivan T.D."/>
            <person name="Marty A.J."/>
            <person name="Carmen J.C."/>
            <person name="Chen Z."/>
            <person name="Ding L."/>
            <person name="Gujja S."/>
            <person name="Magrini V."/>
            <person name="Misas E."/>
            <person name="Mitreva M."/>
            <person name="Priest M."/>
            <person name="Saif S."/>
            <person name="Whiston E.A."/>
            <person name="Young S."/>
            <person name="Zeng Q."/>
            <person name="Goldman W.E."/>
            <person name="Mardis E.R."/>
            <person name="Taylor J.W."/>
            <person name="McEwen J.G."/>
            <person name="Clay O.K."/>
            <person name="Klein B.S."/>
            <person name="Cuomo C.A."/>
        </authorList>
    </citation>
    <scope>NUCLEOTIDE SEQUENCE [LARGE SCALE GENOMIC DNA]</scope>
    <source>
        <strain evidence="12">UAMH 3008</strain>
    </source>
</reference>
<dbReference type="InterPro" id="IPR027417">
    <property type="entry name" value="P-loop_NTPase"/>
</dbReference>
<dbReference type="GO" id="GO:0006281">
    <property type="term" value="P:DNA repair"/>
    <property type="evidence" value="ECO:0007669"/>
    <property type="project" value="TreeGrafter"/>
</dbReference>
<evidence type="ECO:0008006" key="13">
    <source>
        <dbReference type="Google" id="ProtNLM"/>
    </source>
</evidence>
<keyword evidence="5" id="KW-0347">Helicase</keyword>
<dbReference type="PROSITE" id="PS51194">
    <property type="entry name" value="HELICASE_CTER"/>
    <property type="match status" value="1"/>
</dbReference>
<dbReference type="CDD" id="cd18793">
    <property type="entry name" value="SF2_C_SNF"/>
    <property type="match status" value="1"/>
</dbReference>
<evidence type="ECO:0000256" key="8">
    <source>
        <dbReference type="SAM" id="MobiDB-lite"/>
    </source>
</evidence>
<dbReference type="InterPro" id="IPR049730">
    <property type="entry name" value="SNF2/RAD54-like_C"/>
</dbReference>
<evidence type="ECO:0000256" key="3">
    <source>
        <dbReference type="ARBA" id="ARBA00022771"/>
    </source>
</evidence>
<dbReference type="Pfam" id="PF00271">
    <property type="entry name" value="Helicase_C"/>
    <property type="match status" value="1"/>
</dbReference>
<dbReference type="InterPro" id="IPR038718">
    <property type="entry name" value="SNF2-like_sf"/>
</dbReference>
<dbReference type="InterPro" id="IPR001650">
    <property type="entry name" value="Helicase_C-like"/>
</dbReference>
<dbReference type="SMART" id="SM00487">
    <property type="entry name" value="DEXDc"/>
    <property type="match status" value="1"/>
</dbReference>
<feature type="region of interest" description="Disordered" evidence="8">
    <location>
        <begin position="121"/>
        <end position="154"/>
    </location>
</feature>
<dbReference type="GO" id="GO:0016787">
    <property type="term" value="F:hydrolase activity"/>
    <property type="evidence" value="ECO:0007669"/>
    <property type="project" value="UniProtKB-KW"/>
</dbReference>
<dbReference type="SMART" id="SM00490">
    <property type="entry name" value="HELICc"/>
    <property type="match status" value="1"/>
</dbReference>
<dbReference type="Pfam" id="PF00176">
    <property type="entry name" value="SNF2-rel_dom"/>
    <property type="match status" value="1"/>
</dbReference>
<dbReference type="GO" id="GO:0008094">
    <property type="term" value="F:ATP-dependent activity, acting on DNA"/>
    <property type="evidence" value="ECO:0007669"/>
    <property type="project" value="TreeGrafter"/>
</dbReference>
<dbReference type="InterPro" id="IPR050628">
    <property type="entry name" value="SNF2_RAD54_helicase_TF"/>
</dbReference>
<dbReference type="Gene3D" id="3.40.50.10810">
    <property type="entry name" value="Tandem AAA-ATPase domain"/>
    <property type="match status" value="1"/>
</dbReference>
<dbReference type="EMBL" id="LCZI01001579">
    <property type="protein sequence ID" value="KKZ60127.1"/>
    <property type="molecule type" value="Genomic_DNA"/>
</dbReference>
<feature type="compositionally biased region" description="Low complexity" evidence="8">
    <location>
        <begin position="1036"/>
        <end position="1050"/>
    </location>
</feature>
<keyword evidence="7" id="KW-0067">ATP-binding</keyword>
<dbReference type="CDD" id="cd16449">
    <property type="entry name" value="RING-HC"/>
    <property type="match status" value="1"/>
</dbReference>
<dbReference type="PANTHER" id="PTHR45626:SF17">
    <property type="entry name" value="HELICASE-LIKE TRANSCRIPTION FACTOR"/>
    <property type="match status" value="1"/>
</dbReference>
<evidence type="ECO:0000259" key="10">
    <source>
        <dbReference type="PROSITE" id="PS51194"/>
    </source>
</evidence>
<dbReference type="Gene3D" id="3.40.50.300">
    <property type="entry name" value="P-loop containing nucleotide triphosphate hydrolases"/>
    <property type="match status" value="1"/>
</dbReference>
<dbReference type="SUPFAM" id="SSF52540">
    <property type="entry name" value="P-loop containing nucleoside triphosphate hydrolases"/>
    <property type="match status" value="2"/>
</dbReference>
<dbReference type="PROSITE" id="PS00518">
    <property type="entry name" value="ZF_RING_1"/>
    <property type="match status" value="1"/>
</dbReference>
<accession>A0A0G2HPW2</accession>
<comment type="caution">
    <text evidence="11">The sequence shown here is derived from an EMBL/GenBank/DDBJ whole genome shotgun (WGS) entry which is preliminary data.</text>
</comment>
<evidence type="ECO:0000256" key="2">
    <source>
        <dbReference type="ARBA" id="ARBA00022741"/>
    </source>
</evidence>
<evidence type="ECO:0000313" key="11">
    <source>
        <dbReference type="EMBL" id="KKZ60127.1"/>
    </source>
</evidence>
<sequence>MEGTMNVAGSGAQPLLPTIENIPAQSCANAQSIARARAQLASRMMGNQSTSTQSQDAEMVHPDDLNNPTDNSLGMEKSQQSIGNANPIFAPENWETQLPDHSREFQGRNEDGFFCSPGSDENIGQPSCSHEPPSPLALSGEQTIEEQDEHNTMEPSFCRIDDASVTPQNRKRASPHLLSPFVMEEMANKPETKKRNSNRNQKGNGQKTKRKPKAAPKRWQKNGPTLSGLSSSNGIQHAKANAGKPEIPSSSSKNKETALKEIVANVPAENLKEAISDRRLIIEASLKFTKKPKTDGKGGWLYPNMNTSLFHYQLLGAAFMRHREKSETIPFGGFLCDEMGFGKTIQAIANIIDDQEIDNVTDNVTLIVAPSHLTKHWLDQFIQHGKKGVLRTIAEYHARSKPSATDIVEFFSSCSVIITTYTEVRMSIPKFKPPTGIILESEKEKLQMRFVEENRGPLHRMNFRRIILDEAHEIKNNDSQTSVAVRMLSGHFRWVVTGTPLHNGIHELYPYLDFLQVPVGCNYKKFSKERLENYCTEDPWIKSLLRTCMLKRGHDETLFGYPILKLPGVEERDIVVKFSAAEKVLYQKVIAMFLEEHDVFSKPAGKPKKEYHYKFTMLLRLRMFTSHLLLAQMVLKDFLTISKVQSLRLSISERSEPMDVQICSLLEDLIREQTLQENEQEKSSSAPKTQLPKLQISNLQKLLNDFVDDLKSPSEEPDKTKCIKCHRSPTSVHLTSCRHIYCQDCAGETAIRIGSVCDCGAPVEQTVYWDSLESLIASATLHSEGNPIAMMNPRKKSRRKVTRKGSNIEVEGQKETGINWVDYAGHLMPGAKLIAISSCLENWFKRSNRTKVVIFTQFLEMTHILGSMCQKKDWGCLLHTGKMPIRIREQSIRAFSEDPTIRILICSHRTGGTGLDLTAANKCLLVDLWWNEAIEQQAFFRLFRINQKRNVEFVRIVVKNSIDDRLQLIQNDKTEIIDKVMGSEVLTSRDSLTNFCTILGVEQDDSTETGYRFISDEEGDQRHETGRVTAFDNESGEASGHAEAAGCARATSDTDGSAESHLIAPVAGDVEDTDREFFEVPKGFEDAKLAKARESTVVPGIVEAEGTGQATNEAGYEIPMEFEEAIGDS</sequence>
<dbReference type="CDD" id="cd18008">
    <property type="entry name" value="DEXDc_SHPRH-like"/>
    <property type="match status" value="1"/>
</dbReference>
<evidence type="ECO:0000256" key="6">
    <source>
        <dbReference type="ARBA" id="ARBA00022833"/>
    </source>
</evidence>
<evidence type="ECO:0000259" key="9">
    <source>
        <dbReference type="PROSITE" id="PS51192"/>
    </source>
</evidence>
<dbReference type="GO" id="GO:0005524">
    <property type="term" value="F:ATP binding"/>
    <property type="evidence" value="ECO:0007669"/>
    <property type="project" value="UniProtKB-KW"/>
</dbReference>
<evidence type="ECO:0000256" key="4">
    <source>
        <dbReference type="ARBA" id="ARBA00022801"/>
    </source>
</evidence>